<feature type="transmembrane region" description="Helical" evidence="1">
    <location>
        <begin position="484"/>
        <end position="504"/>
    </location>
</feature>
<comment type="caution">
    <text evidence="4">The sequence shown here is derived from an EMBL/GenBank/DDBJ whole genome shotgun (WGS) entry which is preliminary data.</text>
</comment>
<feature type="transmembrane region" description="Helical" evidence="1">
    <location>
        <begin position="274"/>
        <end position="295"/>
    </location>
</feature>
<organism evidence="4 5">
    <name type="scientific">Natronomicrosphaera hydrolytica</name>
    <dbReference type="NCBI Taxonomy" id="3242702"/>
    <lineage>
        <taxon>Bacteria</taxon>
        <taxon>Pseudomonadati</taxon>
        <taxon>Planctomycetota</taxon>
        <taxon>Phycisphaerae</taxon>
        <taxon>Phycisphaerales</taxon>
        <taxon>Phycisphaeraceae</taxon>
        <taxon>Natronomicrosphaera</taxon>
    </lineage>
</organism>
<evidence type="ECO:0000256" key="1">
    <source>
        <dbReference type="SAM" id="Phobius"/>
    </source>
</evidence>
<feature type="transmembrane region" description="Helical" evidence="1">
    <location>
        <begin position="687"/>
        <end position="704"/>
    </location>
</feature>
<feature type="transmembrane region" description="Helical" evidence="1">
    <location>
        <begin position="445"/>
        <end position="463"/>
    </location>
</feature>
<feature type="transmembrane region" description="Helical" evidence="1">
    <location>
        <begin position="66"/>
        <end position="90"/>
    </location>
</feature>
<dbReference type="InterPro" id="IPR046711">
    <property type="entry name" value="DUF6784"/>
</dbReference>
<dbReference type="InterPro" id="IPR046712">
    <property type="entry name" value="DUF6785"/>
</dbReference>
<feature type="transmembrane region" description="Helical" evidence="1">
    <location>
        <begin position="407"/>
        <end position="425"/>
    </location>
</feature>
<feature type="transmembrane region" description="Helical" evidence="1">
    <location>
        <begin position="558"/>
        <end position="575"/>
    </location>
</feature>
<dbReference type="EMBL" id="JBGUBD010000005">
    <property type="protein sequence ID" value="MFA9478584.1"/>
    <property type="molecule type" value="Genomic_DNA"/>
</dbReference>
<dbReference type="RefSeq" id="WP_425345510.1">
    <property type="nucleotide sequence ID" value="NZ_JBGUBD010000005.1"/>
</dbReference>
<protein>
    <submittedName>
        <fullName evidence="4">DUF6785 family protein</fullName>
    </submittedName>
</protein>
<keyword evidence="1" id="KW-1133">Transmembrane helix</keyword>
<keyword evidence="5" id="KW-1185">Reference proteome</keyword>
<feature type="transmembrane region" description="Helical" evidence="1">
    <location>
        <begin position="381"/>
        <end position="400"/>
    </location>
</feature>
<feature type="transmembrane region" description="Helical" evidence="1">
    <location>
        <begin position="605"/>
        <end position="627"/>
    </location>
</feature>
<sequence>MARSIILGLLLGLLVAASVYYNDYVIQQTPLLGSFLPMGIFGVIVAILLLWNPLVSRLSALQVGPLAVPVILALSLAASGWAGASFFRFFPTVVGTPGYWYQVNPGWQSNQLLAYVPGGSPEIAPGHLPEPGALARRIVADREAPTLAGAVWRHSSTAGRQVIDRAAEQSTVDPGLAYDLARTMNDALRQPSFATRETNAIDADAFDAQQRLRLTRHALVAELPDLVLPAPRGQGLLLSGGQPGEAVEQFIVGHGGELGATWRAMPWANWQPVLQFWGGLVVLLGLCTLCLALIVHPQWSRQELLPYPIAQFMDHLITRAPGEVVPTVMRVRGFWFAMVAVMGVHLMHGLHAWYETGLHIPLQFEFDPLRELFDNASRTSFSGAVFSPTLYLSMAAFAFFLPAKVSFSIGIAPLVWMMFGAAMLAKGVTLGFNRFEPEPGTLLRLGAYLGMAIMIGYTGRRYYAAVVRAGCGLPTAGADRVPGTSVWAARGLAVLLPLSVWWLTTAGMDWLLALLLVVVCLLVWLVVSRVVCETGVLMVTGPLLPVAVLTGLLGHEAIGPTQLILIMVVGLLLVGDPRDAAMPLLMHGLHLLDRRRSMPLSLARLSPWLIVAIVAGIGVAGAATLVMQHAHGLSALPHEHVRAVAPQASFRALERAVADMRVNDTLAESLQLHGWSRIMSMSPAPGFLLWITLGAGLVGATALARLRLPWWPLHPAIFIIIGTQASALVGFSFLIGWLAKVAVVGTGGASGYEAARPVAVGVISGELLAGLAWIIAGTGYYAWSGQTPPSYNIFGT</sequence>
<dbReference type="Proteomes" id="UP001575105">
    <property type="component" value="Unassembled WGS sequence"/>
</dbReference>
<evidence type="ECO:0000259" key="3">
    <source>
        <dbReference type="Pfam" id="PF20581"/>
    </source>
</evidence>
<evidence type="ECO:0000313" key="5">
    <source>
        <dbReference type="Proteomes" id="UP001575105"/>
    </source>
</evidence>
<feature type="domain" description="DUF6785" evidence="3">
    <location>
        <begin position="246"/>
        <end position="632"/>
    </location>
</feature>
<feature type="transmembrane region" description="Helical" evidence="1">
    <location>
        <begin position="334"/>
        <end position="354"/>
    </location>
</feature>
<evidence type="ECO:0000259" key="2">
    <source>
        <dbReference type="Pfam" id="PF20580"/>
    </source>
</evidence>
<feature type="domain" description="DUF6784" evidence="2">
    <location>
        <begin position="689"/>
        <end position="778"/>
    </location>
</feature>
<evidence type="ECO:0000313" key="4">
    <source>
        <dbReference type="EMBL" id="MFA9478584.1"/>
    </source>
</evidence>
<dbReference type="Pfam" id="PF20581">
    <property type="entry name" value="DUF6785"/>
    <property type="match status" value="2"/>
</dbReference>
<gene>
    <name evidence="4" type="ORF">ACERK3_09780</name>
</gene>
<feature type="transmembrane region" description="Helical" evidence="1">
    <location>
        <begin position="534"/>
        <end position="552"/>
    </location>
</feature>
<feature type="transmembrane region" description="Helical" evidence="1">
    <location>
        <begin position="758"/>
        <end position="783"/>
    </location>
</feature>
<feature type="transmembrane region" description="Helical" evidence="1">
    <location>
        <begin position="716"/>
        <end position="738"/>
    </location>
</feature>
<reference evidence="4 5" key="1">
    <citation type="submission" date="2024-08" db="EMBL/GenBank/DDBJ databases">
        <title>Whole-genome sequencing of halo(alkali)philic microorganisms from hypersaline lakes.</title>
        <authorList>
            <person name="Sorokin D.Y."/>
            <person name="Merkel A.Y."/>
            <person name="Messina E."/>
            <person name="Yakimov M."/>
        </authorList>
    </citation>
    <scope>NUCLEOTIDE SEQUENCE [LARGE SCALE GENOMIC DNA]</scope>
    <source>
        <strain evidence="4 5">AB-hyl4</strain>
    </source>
</reference>
<accession>A0ABV4U7T9</accession>
<feature type="transmembrane region" description="Helical" evidence="1">
    <location>
        <begin position="34"/>
        <end position="54"/>
    </location>
</feature>
<keyword evidence="1" id="KW-0812">Transmembrane</keyword>
<keyword evidence="1" id="KW-0472">Membrane</keyword>
<feature type="domain" description="DUF6785" evidence="3">
    <location>
        <begin position="3"/>
        <end position="115"/>
    </location>
</feature>
<dbReference type="Pfam" id="PF20580">
    <property type="entry name" value="DUF6784"/>
    <property type="match status" value="1"/>
</dbReference>
<feature type="transmembrane region" description="Helical" evidence="1">
    <location>
        <begin position="510"/>
        <end position="527"/>
    </location>
</feature>
<proteinExistence type="predicted"/>
<name>A0ABV4U7T9_9BACT</name>